<dbReference type="KEGG" id="aamb:D1866_10705"/>
<dbReference type="EMBL" id="CP045482">
    <property type="protein sequence ID" value="QGR22390.1"/>
    <property type="molecule type" value="Genomic_DNA"/>
</dbReference>
<reference evidence="2 3" key="2">
    <citation type="submission" date="2019-10" db="EMBL/GenBank/DDBJ databases">
        <title>Genome Sequences from Six Type Strain Members of the Archaeal Family Sulfolobaceae: Acidianus ambivalens, Acidianus infernus, Metallosphaera prunae, Stygiolobus azoricus, Sulfolobus metallicus, and Sulfurisphaera ohwakuensis.</title>
        <authorList>
            <person name="Counts J.A."/>
            <person name="Kelly R.M."/>
        </authorList>
    </citation>
    <scope>NUCLEOTIDE SEQUENCE [LARGE SCALE GENOMIC DNA]</scope>
    <source>
        <strain evidence="2 3">LEI 10</strain>
    </source>
</reference>
<gene>
    <name evidence="2" type="ORF">D1866_10705</name>
    <name evidence="1" type="ORF">GFB69_02145</name>
</gene>
<sequence length="110" mass="12987">MEKSHFHKILFPNIKVFASIFADKLQMWLTSNDLLTKLHAWIVLGDEAPSLSIDKKHFLELLSAEDLTYRFYLWEENVNLLKTGYLAPTDLMDKKNYFIELAKNMNKIHE</sequence>
<keyword evidence="3" id="KW-1185">Reference proteome</keyword>
<reference evidence="1 4" key="1">
    <citation type="submission" date="2019-10" db="EMBL/GenBank/DDBJ databases">
        <title>Comparative genomics of sulfur disproportionating microorganisms.</title>
        <authorList>
            <person name="Ward L.M."/>
            <person name="Bertran E."/>
            <person name="Johnston D."/>
        </authorList>
    </citation>
    <scope>NUCLEOTIDE SEQUENCE [LARGE SCALE GENOMIC DNA]</scope>
    <source>
        <strain evidence="1 4">DSM 3772</strain>
    </source>
</reference>
<proteinExistence type="predicted"/>
<dbReference type="Proteomes" id="UP000474054">
    <property type="component" value="Unassembled WGS sequence"/>
</dbReference>
<dbReference type="GeneID" id="42780206"/>
<dbReference type="EMBL" id="WHYS01000001">
    <property type="protein sequence ID" value="MQL54583.1"/>
    <property type="molecule type" value="Genomic_DNA"/>
</dbReference>
<evidence type="ECO:0000313" key="3">
    <source>
        <dbReference type="Proteomes" id="UP000426328"/>
    </source>
</evidence>
<protein>
    <submittedName>
        <fullName evidence="2">Uncharacterized protein</fullName>
    </submittedName>
</protein>
<organism evidence="2 3">
    <name type="scientific">Acidianus ambivalens</name>
    <name type="common">Desulfurolobus ambivalens</name>
    <dbReference type="NCBI Taxonomy" id="2283"/>
    <lineage>
        <taxon>Archaea</taxon>
        <taxon>Thermoproteota</taxon>
        <taxon>Thermoprotei</taxon>
        <taxon>Sulfolobales</taxon>
        <taxon>Sulfolobaceae</taxon>
        <taxon>Acidianus</taxon>
    </lineage>
</organism>
<evidence type="ECO:0000313" key="2">
    <source>
        <dbReference type="EMBL" id="QGR22390.1"/>
    </source>
</evidence>
<name>A0A650CX46_ACIAM</name>
<dbReference type="AlphaFoldDB" id="A0A650CX46"/>
<dbReference type="RefSeq" id="WP_152939795.1">
    <property type="nucleotide sequence ID" value="NZ_CP045482.1"/>
</dbReference>
<evidence type="ECO:0000313" key="1">
    <source>
        <dbReference type="EMBL" id="MQL54583.1"/>
    </source>
</evidence>
<accession>A0A650CX46</accession>
<dbReference type="Proteomes" id="UP000426328">
    <property type="component" value="Chromosome"/>
</dbReference>
<evidence type="ECO:0000313" key="4">
    <source>
        <dbReference type="Proteomes" id="UP000474054"/>
    </source>
</evidence>